<keyword evidence="1 3" id="KW-0547">Nucleotide-binding</keyword>
<dbReference type="PROSITE" id="PS50901">
    <property type="entry name" value="FTSK"/>
    <property type="match status" value="1"/>
</dbReference>
<keyword evidence="4" id="KW-1133">Transmembrane helix</keyword>
<dbReference type="PANTHER" id="PTHR22683:SF41">
    <property type="entry name" value="DNA TRANSLOCASE FTSK"/>
    <property type="match status" value="1"/>
</dbReference>
<dbReference type="RefSeq" id="WP_272404089.1">
    <property type="nucleotide sequence ID" value="NZ_JAJHZP010000015.1"/>
</dbReference>
<evidence type="ECO:0000256" key="4">
    <source>
        <dbReference type="SAM" id="Phobius"/>
    </source>
</evidence>
<dbReference type="Gene3D" id="3.40.50.300">
    <property type="entry name" value="P-loop containing nucleotide triphosphate hydrolases"/>
    <property type="match status" value="1"/>
</dbReference>
<dbReference type="PANTHER" id="PTHR22683">
    <property type="entry name" value="SPORULATION PROTEIN RELATED"/>
    <property type="match status" value="1"/>
</dbReference>
<dbReference type="GO" id="GO:0051301">
    <property type="term" value="P:cell division"/>
    <property type="evidence" value="ECO:0007669"/>
    <property type="project" value="UniProtKB-KW"/>
</dbReference>
<keyword evidence="2 3" id="KW-0067">ATP-binding</keyword>
<comment type="caution">
    <text evidence="6">The sequence shown here is derived from an EMBL/GenBank/DDBJ whole genome shotgun (WGS) entry which is preliminary data.</text>
</comment>
<gene>
    <name evidence="6" type="ORF">LNO71_03425</name>
</gene>
<evidence type="ECO:0000256" key="2">
    <source>
        <dbReference type="ARBA" id="ARBA00022840"/>
    </source>
</evidence>
<dbReference type="InterPro" id="IPR027417">
    <property type="entry name" value="P-loop_NTPase"/>
</dbReference>
<feature type="transmembrane region" description="Helical" evidence="4">
    <location>
        <begin position="23"/>
        <end position="45"/>
    </location>
</feature>
<proteinExistence type="predicted"/>
<sequence>MKAKVTEKLTKLKTWSDSKKSHIVRITVASFLMIVLFLVFLRAPYFGEFIDGAIFDLLFFGTGKYIVYLVFFGTFIALMFRKTRITPITYRSKRLWLFILFVDIFVLIILGLIHAVLYSKKIAEINGLDKYFSDFYFAEWSKTLGLNGEWLWNRNTKNPLLISGGLINTLFVVINVRYPIIIFIGLAITFLVIIIFFIGFYYNLKGFVKIKNKLIRSLGGVINNDFIPMYEKWKTSNSINVETPVKETFVKEKQIDDLYYENSNLNVKELSFSETNNTVYKEIKPLEIKQESINERKANQAFLDIIVTKLEKLFKEKNIKAELAVKKCGPTEVSLTFDFADRKQIKQIKNLDKELVDIFETNVVSINQKGNSVCFSTRAFNESKISITDVMLKQDFDNSELNCAIGIDDNYNPINFDLKKEKNLLIVGGLGSGKLACTFSVITSLLVNKSPNDLQLCIVDSPNSKLSKLNNLPHLINSTINSVEGSSQFFEKIMTEVKFRNKILEANQVESIDEYNKTNPDKKIKDMVICINDINDLLNHDFSYIFKIISYIYKVANKINIFLILVTNKVGANLVDEELIKCYGKIISLKLDTHEESELLINKKDLYKLHKNGDLYIIDPKSKEMITRGLSCFVEDYLLEDIKRHYSSNYEKH</sequence>
<protein>
    <submittedName>
        <fullName evidence="6">Cell division protein FtsK</fullName>
    </submittedName>
</protein>
<dbReference type="InterPro" id="IPR002543">
    <property type="entry name" value="FtsK_dom"/>
</dbReference>
<dbReference type="InterPro" id="IPR050206">
    <property type="entry name" value="FtsK/SpoIIIE/SftA"/>
</dbReference>
<dbReference type="GO" id="GO:0003677">
    <property type="term" value="F:DNA binding"/>
    <property type="evidence" value="ECO:0007669"/>
    <property type="project" value="InterPro"/>
</dbReference>
<dbReference type="GO" id="GO:0005524">
    <property type="term" value="F:ATP binding"/>
    <property type="evidence" value="ECO:0007669"/>
    <property type="project" value="UniProtKB-UniRule"/>
</dbReference>
<feature type="transmembrane region" description="Helical" evidence="4">
    <location>
        <begin position="65"/>
        <end position="83"/>
    </location>
</feature>
<evidence type="ECO:0000313" key="7">
    <source>
        <dbReference type="Proteomes" id="UP001216384"/>
    </source>
</evidence>
<evidence type="ECO:0000313" key="6">
    <source>
        <dbReference type="EMBL" id="MDC4183670.1"/>
    </source>
</evidence>
<evidence type="ECO:0000259" key="5">
    <source>
        <dbReference type="PROSITE" id="PS50901"/>
    </source>
</evidence>
<feature type="transmembrane region" description="Helical" evidence="4">
    <location>
        <begin position="180"/>
        <end position="204"/>
    </location>
</feature>
<evidence type="ECO:0000256" key="3">
    <source>
        <dbReference type="PROSITE-ProRule" id="PRU00289"/>
    </source>
</evidence>
<feature type="transmembrane region" description="Helical" evidence="4">
    <location>
        <begin position="424"/>
        <end position="447"/>
    </location>
</feature>
<keyword evidence="4" id="KW-0472">Membrane</keyword>
<reference evidence="6" key="1">
    <citation type="submission" date="2021-11" db="EMBL/GenBank/DDBJ databases">
        <title>Description of Mycoplasma bradburyaesp. nov.from sea birds: a tribute to a great mycoplasmologist.</title>
        <authorList>
            <person name="Ramirez A.S."/>
            <person name="Poveda C."/>
            <person name="Suarez-Perez A."/>
            <person name="Rosales R.S."/>
            <person name="Dijkman R."/>
            <person name="Feberwee A."/>
            <person name="Spergser J."/>
            <person name="Szostak M.P."/>
            <person name="Ressel L."/>
            <person name="Calabuig P."/>
            <person name="Catania S."/>
            <person name="Gobbo F."/>
            <person name="Timofte D."/>
            <person name="Poveda J.B."/>
        </authorList>
    </citation>
    <scope>NUCLEOTIDE SEQUENCE</scope>
    <source>
        <strain evidence="6">T264</strain>
    </source>
</reference>
<accession>A0AAW6HSW9</accession>
<dbReference type="Proteomes" id="UP001216384">
    <property type="component" value="Unassembled WGS sequence"/>
</dbReference>
<name>A0AAW6HSW9_9MOLU</name>
<dbReference type="EMBL" id="JAJHZP010000015">
    <property type="protein sequence ID" value="MDC4183670.1"/>
    <property type="molecule type" value="Genomic_DNA"/>
</dbReference>
<feature type="domain" description="FtsK" evidence="5">
    <location>
        <begin position="411"/>
        <end position="598"/>
    </location>
</feature>
<feature type="binding site" evidence="3">
    <location>
        <begin position="428"/>
        <end position="435"/>
    </location>
    <ligand>
        <name>ATP</name>
        <dbReference type="ChEBI" id="CHEBI:30616"/>
    </ligand>
</feature>
<dbReference type="Pfam" id="PF01580">
    <property type="entry name" value="FtsK_SpoIIIE"/>
    <property type="match status" value="1"/>
</dbReference>
<keyword evidence="4" id="KW-0812">Transmembrane</keyword>
<keyword evidence="6" id="KW-0131">Cell cycle</keyword>
<feature type="transmembrane region" description="Helical" evidence="4">
    <location>
        <begin position="95"/>
        <end position="118"/>
    </location>
</feature>
<dbReference type="SUPFAM" id="SSF52540">
    <property type="entry name" value="P-loop containing nucleoside triphosphate hydrolases"/>
    <property type="match status" value="1"/>
</dbReference>
<organism evidence="6 7">
    <name type="scientific">Mycoplasma bradburyae</name>
    <dbReference type="NCBI Taxonomy" id="2963128"/>
    <lineage>
        <taxon>Bacteria</taxon>
        <taxon>Bacillati</taxon>
        <taxon>Mycoplasmatota</taxon>
        <taxon>Mollicutes</taxon>
        <taxon>Mycoplasmataceae</taxon>
        <taxon>Mycoplasma</taxon>
    </lineage>
</organism>
<keyword evidence="6" id="KW-0132">Cell division</keyword>
<evidence type="ECO:0000256" key="1">
    <source>
        <dbReference type="ARBA" id="ARBA00022741"/>
    </source>
</evidence>
<dbReference type="AlphaFoldDB" id="A0AAW6HSW9"/>